<name>A0A542SNC7_9MICO</name>
<evidence type="ECO:0000313" key="3">
    <source>
        <dbReference type="EMBL" id="TQK76123.1"/>
    </source>
</evidence>
<dbReference type="EMBL" id="VFNV01000001">
    <property type="protein sequence ID" value="TQK76123.1"/>
    <property type="molecule type" value="Genomic_DNA"/>
</dbReference>
<reference evidence="3 4" key="1">
    <citation type="submission" date="2019-06" db="EMBL/GenBank/DDBJ databases">
        <title>Sequencing the genomes of 1000 actinobacteria strains.</title>
        <authorList>
            <person name="Klenk H.-P."/>
        </authorList>
    </citation>
    <scope>NUCLEOTIDE SEQUENCE [LARGE SCALE GENOMIC DNA]</scope>
    <source>
        <strain evidence="3 4">DSM 10596</strain>
    </source>
</reference>
<feature type="transmembrane region" description="Helical" evidence="2">
    <location>
        <begin position="113"/>
        <end position="132"/>
    </location>
</feature>
<comment type="caution">
    <text evidence="3">The sequence shown here is derived from an EMBL/GenBank/DDBJ whole genome shotgun (WGS) entry which is preliminary data.</text>
</comment>
<dbReference type="RefSeq" id="WP_142111449.1">
    <property type="nucleotide sequence ID" value="NZ_BAAATB010000002.1"/>
</dbReference>
<feature type="region of interest" description="Disordered" evidence="1">
    <location>
        <begin position="143"/>
        <end position="177"/>
    </location>
</feature>
<feature type="transmembrane region" description="Helical" evidence="2">
    <location>
        <begin position="21"/>
        <end position="41"/>
    </location>
</feature>
<proteinExistence type="predicted"/>
<feature type="transmembrane region" description="Helical" evidence="2">
    <location>
        <begin position="75"/>
        <end position="93"/>
    </location>
</feature>
<dbReference type="Proteomes" id="UP000316181">
    <property type="component" value="Unassembled WGS sequence"/>
</dbReference>
<dbReference type="OrthoDB" id="5149883at2"/>
<sequence>MTGSETHESSGASPRVRAVPAAAVGLLGGAALGVVVATLGTLVHRQWFPYLLVAALLATLLGATWMVTWRRGAALVGYAVGWSVAALVLAGTGPGGDVLVAGTDLGAAPVAAGVIWMNGGSICAFLPGVLLLKRFDRWTRARSAARPAIESDPVPYPGDDEVRAESQNDLEKEDAKK</sequence>
<evidence type="ECO:0000256" key="1">
    <source>
        <dbReference type="SAM" id="MobiDB-lite"/>
    </source>
</evidence>
<keyword evidence="2" id="KW-0812">Transmembrane</keyword>
<accession>A0A542SNC7</accession>
<evidence type="ECO:0000256" key="2">
    <source>
        <dbReference type="SAM" id="Phobius"/>
    </source>
</evidence>
<keyword evidence="2" id="KW-1133">Transmembrane helix</keyword>
<organism evidence="3 4">
    <name type="scientific">Rarobacter incanus</name>
    <dbReference type="NCBI Taxonomy" id="153494"/>
    <lineage>
        <taxon>Bacteria</taxon>
        <taxon>Bacillati</taxon>
        <taxon>Actinomycetota</taxon>
        <taxon>Actinomycetes</taxon>
        <taxon>Micrococcales</taxon>
        <taxon>Rarobacteraceae</taxon>
        <taxon>Rarobacter</taxon>
    </lineage>
</organism>
<protein>
    <submittedName>
        <fullName evidence="3">Uncharacterized protein</fullName>
    </submittedName>
</protein>
<dbReference type="AlphaFoldDB" id="A0A542SNC7"/>
<keyword evidence="4" id="KW-1185">Reference proteome</keyword>
<feature type="transmembrane region" description="Helical" evidence="2">
    <location>
        <begin position="47"/>
        <end position="68"/>
    </location>
</feature>
<feature type="compositionally biased region" description="Basic and acidic residues" evidence="1">
    <location>
        <begin position="160"/>
        <end position="177"/>
    </location>
</feature>
<evidence type="ECO:0000313" key="4">
    <source>
        <dbReference type="Proteomes" id="UP000316181"/>
    </source>
</evidence>
<gene>
    <name evidence="3" type="ORF">FB389_0781</name>
</gene>
<keyword evidence="2" id="KW-0472">Membrane</keyword>